<dbReference type="InterPro" id="IPR051147">
    <property type="entry name" value="CFAP_domain-containing"/>
</dbReference>
<organism evidence="4">
    <name type="scientific">Darwinula stevensoni</name>
    <dbReference type="NCBI Taxonomy" id="69355"/>
    <lineage>
        <taxon>Eukaryota</taxon>
        <taxon>Metazoa</taxon>
        <taxon>Ecdysozoa</taxon>
        <taxon>Arthropoda</taxon>
        <taxon>Crustacea</taxon>
        <taxon>Oligostraca</taxon>
        <taxon>Ostracoda</taxon>
        <taxon>Podocopa</taxon>
        <taxon>Podocopida</taxon>
        <taxon>Darwinulocopina</taxon>
        <taxon>Darwinuloidea</taxon>
        <taxon>Darwinulidae</taxon>
        <taxon>Darwinula</taxon>
    </lineage>
</organism>
<accession>A0A7R9ADU2</accession>
<evidence type="ECO:0000259" key="3">
    <source>
        <dbReference type="Pfam" id="PF13863"/>
    </source>
</evidence>
<name>A0A7R9ADU2_9CRUS</name>
<evidence type="ECO:0000313" key="4">
    <source>
        <dbReference type="EMBL" id="CAD7252368.1"/>
    </source>
</evidence>
<evidence type="ECO:0000256" key="2">
    <source>
        <dbReference type="SAM" id="MobiDB-lite"/>
    </source>
</evidence>
<keyword evidence="5" id="KW-1185">Reference proteome</keyword>
<feature type="domain" description="DUF4200" evidence="3">
    <location>
        <begin position="9"/>
        <end position="101"/>
    </location>
</feature>
<dbReference type="OrthoDB" id="10264298at2759"/>
<evidence type="ECO:0000256" key="1">
    <source>
        <dbReference type="ARBA" id="ARBA00023054"/>
    </source>
</evidence>
<protein>
    <recommendedName>
        <fullName evidence="3">DUF4200 domain-containing protein</fullName>
    </recommendedName>
</protein>
<dbReference type="PANTHER" id="PTHR21683:SF2">
    <property type="entry name" value="COILED-COIL DOMAIN-CONTAINING PROTEIN 42 LIKE-2-LIKE"/>
    <property type="match status" value="1"/>
</dbReference>
<dbReference type="GO" id="GO:0005856">
    <property type="term" value="C:cytoskeleton"/>
    <property type="evidence" value="ECO:0007669"/>
    <property type="project" value="UniProtKB-ARBA"/>
</dbReference>
<dbReference type="Proteomes" id="UP000677054">
    <property type="component" value="Unassembled WGS sequence"/>
</dbReference>
<dbReference type="EMBL" id="CAJPEV010004354">
    <property type="protein sequence ID" value="CAG0901651.1"/>
    <property type="molecule type" value="Genomic_DNA"/>
</dbReference>
<sequence>MKRGDHDHDREMKERRRELQRRRETLERKKEDYAKHIKETEWRTKLARKKVAEEEAEVKKKLEILNGLQDKLHRAEEELERCQKYADGLQLYQDWMEKVVETSCGEYADPQDALSRYETLRDTKRELKYQFHQTHRDILDLRSQIEKSTREHGNEVLRLNSAISKLQLDAEKWSCQTVYWQEELRRLEEAQKSKDFLSGQLGLTLSNLHALLERYRKAAGIQSKAEEGIVEEIGEYAEDLQCVVDEIHKFQGEQQNMSSLKVLPSSRIGPS</sequence>
<keyword evidence="1" id="KW-0175">Coiled coil</keyword>
<dbReference type="Pfam" id="PF13863">
    <property type="entry name" value="DUF4200"/>
    <property type="match status" value="1"/>
</dbReference>
<gene>
    <name evidence="4" type="ORF">DSTB1V02_LOCUS12126</name>
</gene>
<reference evidence="4" key="1">
    <citation type="submission" date="2020-11" db="EMBL/GenBank/DDBJ databases">
        <authorList>
            <person name="Tran Van P."/>
        </authorList>
    </citation>
    <scope>NUCLEOTIDE SEQUENCE</scope>
</reference>
<dbReference type="EMBL" id="LR903871">
    <property type="protein sequence ID" value="CAD7252368.1"/>
    <property type="molecule type" value="Genomic_DNA"/>
</dbReference>
<feature type="region of interest" description="Disordered" evidence="2">
    <location>
        <begin position="1"/>
        <end position="25"/>
    </location>
</feature>
<proteinExistence type="predicted"/>
<dbReference type="AlphaFoldDB" id="A0A7R9ADU2"/>
<evidence type="ECO:0000313" key="5">
    <source>
        <dbReference type="Proteomes" id="UP000677054"/>
    </source>
</evidence>
<dbReference type="PANTHER" id="PTHR21683">
    <property type="entry name" value="COILED-COIL DOMAIN-CONTAINING PROTEIN 42 LIKE-2-LIKE-RELATED"/>
    <property type="match status" value="1"/>
</dbReference>
<dbReference type="InterPro" id="IPR025252">
    <property type="entry name" value="DUF4200"/>
</dbReference>